<dbReference type="SUPFAM" id="SSF53335">
    <property type="entry name" value="S-adenosyl-L-methionine-dependent methyltransferases"/>
    <property type="match status" value="1"/>
</dbReference>
<dbReference type="PANTHER" id="PTHR14614:SF132">
    <property type="entry name" value="PROTEIN-LYSINE METHYLTRANSFERASE C42C1.13"/>
    <property type="match status" value="1"/>
</dbReference>
<protein>
    <submittedName>
        <fullName evidence="2">Uncharacterized protein</fullName>
    </submittedName>
</protein>
<dbReference type="Pfam" id="PF10294">
    <property type="entry name" value="Methyltransf_16"/>
    <property type="match status" value="2"/>
</dbReference>
<organism evidence="2 3">
    <name type="scientific">Chlorella vulgaris</name>
    <name type="common">Green alga</name>
    <dbReference type="NCBI Taxonomy" id="3077"/>
    <lineage>
        <taxon>Eukaryota</taxon>
        <taxon>Viridiplantae</taxon>
        <taxon>Chlorophyta</taxon>
        <taxon>core chlorophytes</taxon>
        <taxon>Trebouxiophyceae</taxon>
        <taxon>Chlorellales</taxon>
        <taxon>Chlorellaceae</taxon>
        <taxon>Chlorella clade</taxon>
        <taxon>Chlorella</taxon>
    </lineage>
</organism>
<accession>A0A9D4YWV4</accession>
<reference evidence="2" key="2">
    <citation type="submission" date="2020-11" db="EMBL/GenBank/DDBJ databases">
        <authorList>
            <person name="Cecchin M."/>
            <person name="Marcolungo L."/>
            <person name="Rossato M."/>
            <person name="Girolomoni L."/>
            <person name="Cosentino E."/>
            <person name="Cuine S."/>
            <person name="Li-Beisson Y."/>
            <person name="Delledonne M."/>
            <person name="Ballottari M."/>
        </authorList>
    </citation>
    <scope>NUCLEOTIDE SEQUENCE</scope>
    <source>
        <strain evidence="2">211/11P</strain>
        <tissue evidence="2">Whole cell</tissue>
    </source>
</reference>
<dbReference type="PANTHER" id="PTHR14614">
    <property type="entry name" value="HEPATOCELLULAR CARCINOMA-ASSOCIATED ANTIGEN"/>
    <property type="match status" value="1"/>
</dbReference>
<feature type="region of interest" description="Disordered" evidence="1">
    <location>
        <begin position="36"/>
        <end position="60"/>
    </location>
</feature>
<dbReference type="Proteomes" id="UP001055712">
    <property type="component" value="Unassembled WGS sequence"/>
</dbReference>
<proteinExistence type="predicted"/>
<evidence type="ECO:0000256" key="1">
    <source>
        <dbReference type="SAM" id="MobiDB-lite"/>
    </source>
</evidence>
<dbReference type="Gene3D" id="3.40.50.150">
    <property type="entry name" value="Vaccinia Virus protein VP39"/>
    <property type="match status" value="1"/>
</dbReference>
<evidence type="ECO:0000313" key="3">
    <source>
        <dbReference type="Proteomes" id="UP001055712"/>
    </source>
</evidence>
<dbReference type="EMBL" id="SIDB01000007">
    <property type="protein sequence ID" value="KAI3430750.1"/>
    <property type="molecule type" value="Genomic_DNA"/>
</dbReference>
<gene>
    <name evidence="2" type="ORF">D9Q98_009162</name>
</gene>
<sequence length="322" mass="33638">MAAAAGRQEGLECRRFEVAGVAVELRQDVRGSGALRPLDDDRVCERDSGREDPMPASTPTADELPQVGLVVWQAGFVLADYLLRRPPYGAWHGTSVLDLGCGTGLVGICLALAGAEVLLSDQPHITPLAELNMQANLVPGLHRARVVPYTWGEGNAAAALQQQQPLADAAPSAQAAAAPLLAAASPGVWAGSASPVQGVVAAVQASTVLSAAAGAAAPQLAASGGEMQEQQACSLGLSLDCITAADVVYQPENYSLLAVTLRQLAAPHTLVFVAFKQRVLQEDSFLELLEGQGFAVQEVPQDSLAPEYRTGVYRVVRACRIE</sequence>
<dbReference type="InterPro" id="IPR019410">
    <property type="entry name" value="Methyltransf_16"/>
</dbReference>
<name>A0A9D4YWV4_CHLVU</name>
<dbReference type="OrthoDB" id="513683at2759"/>
<comment type="caution">
    <text evidence="2">The sequence shown here is derived from an EMBL/GenBank/DDBJ whole genome shotgun (WGS) entry which is preliminary data.</text>
</comment>
<feature type="compositionally biased region" description="Basic and acidic residues" evidence="1">
    <location>
        <begin position="37"/>
        <end position="53"/>
    </location>
</feature>
<dbReference type="AlphaFoldDB" id="A0A9D4YWV4"/>
<dbReference type="InterPro" id="IPR029063">
    <property type="entry name" value="SAM-dependent_MTases_sf"/>
</dbReference>
<keyword evidence="3" id="KW-1185">Reference proteome</keyword>
<evidence type="ECO:0000313" key="2">
    <source>
        <dbReference type="EMBL" id="KAI3430750.1"/>
    </source>
</evidence>
<reference evidence="2" key="1">
    <citation type="journal article" date="2019" name="Plant J.">
        <title>Chlorella vulgaris genome assembly and annotation reveals the molecular basis for metabolic acclimation to high light conditions.</title>
        <authorList>
            <person name="Cecchin M."/>
            <person name="Marcolungo L."/>
            <person name="Rossato M."/>
            <person name="Girolomoni L."/>
            <person name="Cosentino E."/>
            <person name="Cuine S."/>
            <person name="Li-Beisson Y."/>
            <person name="Delledonne M."/>
            <person name="Ballottari M."/>
        </authorList>
    </citation>
    <scope>NUCLEOTIDE SEQUENCE</scope>
    <source>
        <strain evidence="2">211/11P</strain>
    </source>
</reference>